<feature type="transmembrane region" description="Helical" evidence="7">
    <location>
        <begin position="25"/>
        <end position="43"/>
    </location>
</feature>
<keyword evidence="6 7" id="KW-0472">Membrane</keyword>
<dbReference type="Pfam" id="PF00528">
    <property type="entry name" value="BPD_transp_1"/>
    <property type="match status" value="1"/>
</dbReference>
<dbReference type="OrthoDB" id="7820570at2"/>
<reference evidence="9 10" key="1">
    <citation type="submission" date="2018-06" db="EMBL/GenBank/DDBJ databases">
        <title>Complete genome of Desulfovibrio marinus P48SEP.</title>
        <authorList>
            <person name="Crispim J.S."/>
            <person name="Vidigal P.M.P."/>
            <person name="Silva L.C.F."/>
            <person name="Araujo L.C."/>
            <person name="Laguardia C.N."/>
            <person name="Dias R.S."/>
            <person name="Sousa M.P."/>
            <person name="Paula S.O."/>
            <person name="Silva C."/>
        </authorList>
    </citation>
    <scope>NUCLEOTIDE SEQUENCE [LARGE SCALE GENOMIC DNA]</scope>
    <source>
        <strain evidence="9 10">P48SEP</strain>
    </source>
</reference>
<dbReference type="GO" id="GO:0005886">
    <property type="term" value="C:plasma membrane"/>
    <property type="evidence" value="ECO:0007669"/>
    <property type="project" value="UniProtKB-SubCell"/>
</dbReference>
<feature type="domain" description="ABC transmembrane type-1" evidence="8">
    <location>
        <begin position="91"/>
        <end position="271"/>
    </location>
</feature>
<keyword evidence="5 7" id="KW-1133">Transmembrane helix</keyword>
<keyword evidence="4 7" id="KW-0812">Transmembrane</keyword>
<dbReference type="GO" id="GO:0015416">
    <property type="term" value="F:ABC-type phosphonate transporter activity"/>
    <property type="evidence" value="ECO:0007669"/>
    <property type="project" value="InterPro"/>
</dbReference>
<evidence type="ECO:0000313" key="10">
    <source>
        <dbReference type="Proteomes" id="UP000434052"/>
    </source>
</evidence>
<gene>
    <name evidence="9" type="primary">phnE</name>
    <name evidence="9" type="ORF">DQK91_12340</name>
</gene>
<evidence type="ECO:0000256" key="5">
    <source>
        <dbReference type="ARBA" id="ARBA00022989"/>
    </source>
</evidence>
<evidence type="ECO:0000256" key="2">
    <source>
        <dbReference type="ARBA" id="ARBA00022448"/>
    </source>
</evidence>
<evidence type="ECO:0000259" key="8">
    <source>
        <dbReference type="PROSITE" id="PS50928"/>
    </source>
</evidence>
<dbReference type="Gene3D" id="1.10.3720.10">
    <property type="entry name" value="MetI-like"/>
    <property type="match status" value="1"/>
</dbReference>
<evidence type="ECO:0000256" key="7">
    <source>
        <dbReference type="RuleBase" id="RU363032"/>
    </source>
</evidence>
<dbReference type="RefSeq" id="WP_144305664.1">
    <property type="nucleotide sequence ID" value="NZ_QMIF01000007.1"/>
</dbReference>
<evidence type="ECO:0000313" key="9">
    <source>
        <dbReference type="EMBL" id="TVM33442.1"/>
    </source>
</evidence>
<keyword evidence="2 7" id="KW-0813">Transport</keyword>
<dbReference type="Proteomes" id="UP000434052">
    <property type="component" value="Unassembled WGS sequence"/>
</dbReference>
<keyword evidence="3" id="KW-1003">Cell membrane</keyword>
<evidence type="ECO:0000256" key="4">
    <source>
        <dbReference type="ARBA" id="ARBA00022692"/>
    </source>
</evidence>
<dbReference type="PROSITE" id="PS50928">
    <property type="entry name" value="ABC_TM1"/>
    <property type="match status" value="1"/>
</dbReference>
<feature type="transmembrane region" description="Helical" evidence="7">
    <location>
        <begin position="143"/>
        <end position="166"/>
    </location>
</feature>
<protein>
    <submittedName>
        <fullName evidence="9">Phosphonate ABC transporter, permease protein PhnE</fullName>
    </submittedName>
</protein>
<accession>A0A6P1ZFN5</accession>
<dbReference type="InterPro" id="IPR000515">
    <property type="entry name" value="MetI-like"/>
</dbReference>
<dbReference type="CDD" id="cd06261">
    <property type="entry name" value="TM_PBP2"/>
    <property type="match status" value="1"/>
</dbReference>
<dbReference type="SUPFAM" id="SSF161098">
    <property type="entry name" value="MetI-like"/>
    <property type="match status" value="1"/>
</dbReference>
<comment type="similarity">
    <text evidence="7">Belongs to the binding-protein-dependent transport system permease family.</text>
</comment>
<evidence type="ECO:0000256" key="3">
    <source>
        <dbReference type="ARBA" id="ARBA00022475"/>
    </source>
</evidence>
<feature type="transmembrane region" description="Helical" evidence="7">
    <location>
        <begin position="87"/>
        <end position="114"/>
    </location>
</feature>
<evidence type="ECO:0000256" key="6">
    <source>
        <dbReference type="ARBA" id="ARBA00023136"/>
    </source>
</evidence>
<proteinExistence type="inferred from homology"/>
<feature type="transmembrane region" description="Helical" evidence="7">
    <location>
        <begin position="251"/>
        <end position="270"/>
    </location>
</feature>
<evidence type="ECO:0000256" key="1">
    <source>
        <dbReference type="ARBA" id="ARBA00004651"/>
    </source>
</evidence>
<dbReference type="InterPro" id="IPR005769">
    <property type="entry name" value="PhnE/PtxC"/>
</dbReference>
<sequence length="288" mass="32117">MPGQSWPEVVERARIEHAQAKRGRTMLFAGVFIAVLFASAWVGEVRIGSFIEGIPGFFNYINDIAPVMHARSLGSDLQEWYWALDKWLMMLLDTVVIAFTGTALGAIGAFVFCFPASRNLMNTHWLYFGFRRLTEFCRSVPELVWAMLFVFSFGIGPFAGVLALAIHTAGALGKLFSEVNENVDMKSLEGVKASGGNWYQMIRYAVVPQVLPNFLSYTLLRFEVNVRAASVIGFVGAGGIGQELMFVIRQFVYTDISAIVLLIIFMVSLIDISCEHLRHRINHMTGGQ</sequence>
<dbReference type="PANTHER" id="PTHR30043">
    <property type="entry name" value="PHOSPHONATES TRANSPORT SYSTEM PERMEASE PROTEIN"/>
    <property type="match status" value="1"/>
</dbReference>
<dbReference type="NCBIfam" id="TIGR01097">
    <property type="entry name" value="PhnE"/>
    <property type="match status" value="1"/>
</dbReference>
<name>A0A6P1ZFN5_9BACT</name>
<comment type="subcellular location">
    <subcellularLocation>
        <location evidence="1 7">Cell membrane</location>
        <topology evidence="1 7">Multi-pass membrane protein</topology>
    </subcellularLocation>
</comment>
<comment type="caution">
    <text evidence="9">The sequence shown here is derived from an EMBL/GenBank/DDBJ whole genome shotgun (WGS) entry which is preliminary data.</text>
</comment>
<organism evidence="9 10">
    <name type="scientific">Oceanidesulfovibrio marinus</name>
    <dbReference type="NCBI Taxonomy" id="370038"/>
    <lineage>
        <taxon>Bacteria</taxon>
        <taxon>Pseudomonadati</taxon>
        <taxon>Thermodesulfobacteriota</taxon>
        <taxon>Desulfovibrionia</taxon>
        <taxon>Desulfovibrionales</taxon>
        <taxon>Desulfovibrionaceae</taxon>
        <taxon>Oceanidesulfovibrio</taxon>
    </lineage>
</organism>
<dbReference type="PANTHER" id="PTHR30043:SF1">
    <property type="entry name" value="ABC TRANSPORT SYSTEM PERMEASE PROTEIN P69"/>
    <property type="match status" value="1"/>
</dbReference>
<dbReference type="AlphaFoldDB" id="A0A6P1ZFN5"/>
<dbReference type="InterPro" id="IPR035906">
    <property type="entry name" value="MetI-like_sf"/>
</dbReference>
<dbReference type="EMBL" id="QMIF01000007">
    <property type="protein sequence ID" value="TVM33442.1"/>
    <property type="molecule type" value="Genomic_DNA"/>
</dbReference>